<name>A0A150P9V2_SORCE</name>
<accession>A0A150P9V2</accession>
<dbReference type="AlphaFoldDB" id="A0A150P9V2"/>
<gene>
    <name evidence="2" type="ORF">BE08_28520</name>
</gene>
<evidence type="ECO:0000313" key="3">
    <source>
        <dbReference type="Proteomes" id="UP000075420"/>
    </source>
</evidence>
<feature type="region of interest" description="Disordered" evidence="1">
    <location>
        <begin position="242"/>
        <end position="262"/>
    </location>
</feature>
<protein>
    <submittedName>
        <fullName evidence="2">Uncharacterized protein</fullName>
    </submittedName>
</protein>
<dbReference type="Proteomes" id="UP000075420">
    <property type="component" value="Unassembled WGS sequence"/>
</dbReference>
<evidence type="ECO:0000313" key="2">
    <source>
        <dbReference type="EMBL" id="KYF52467.1"/>
    </source>
</evidence>
<sequence>MQAHIELQPPAGVMALLRNQFCRWRSEPKHLGLEWAHYSSACPPLLFLGGRGVAAETVPLITVSIEPLRTHHFEAQIAQAASSIEAYVDWNWSYFNVFPRVVGGVVQPYWRNMVEFGEGWSSARIALASPWSSFGEFMIELPYVPMHAPRHVPRACRAAHHALNHLFVARVDALVDIWPDAMFVVLSSAVRRQLERAKLLHDLRPLDMRMSPAERDLYGNGFSKPVLVGRLATRARPRVAVRNGPFSHHTNPRSAGRRELGRRIRELVGRPE</sequence>
<proteinExistence type="predicted"/>
<reference evidence="2 3" key="1">
    <citation type="submission" date="2014-02" db="EMBL/GenBank/DDBJ databases">
        <title>The small core and large imbalanced accessory genome model reveals a collaborative survival strategy of Sorangium cellulosum strains in nature.</title>
        <authorList>
            <person name="Han K."/>
            <person name="Peng R."/>
            <person name="Blom J."/>
            <person name="Li Y.-Z."/>
        </authorList>
    </citation>
    <scope>NUCLEOTIDE SEQUENCE [LARGE SCALE GENOMIC DNA]</scope>
    <source>
        <strain evidence="2 3">So0157-25</strain>
    </source>
</reference>
<evidence type="ECO:0000256" key="1">
    <source>
        <dbReference type="SAM" id="MobiDB-lite"/>
    </source>
</evidence>
<organism evidence="2 3">
    <name type="scientific">Sorangium cellulosum</name>
    <name type="common">Polyangium cellulosum</name>
    <dbReference type="NCBI Taxonomy" id="56"/>
    <lineage>
        <taxon>Bacteria</taxon>
        <taxon>Pseudomonadati</taxon>
        <taxon>Myxococcota</taxon>
        <taxon>Polyangia</taxon>
        <taxon>Polyangiales</taxon>
        <taxon>Polyangiaceae</taxon>
        <taxon>Sorangium</taxon>
    </lineage>
</organism>
<comment type="caution">
    <text evidence="2">The sequence shown here is derived from an EMBL/GenBank/DDBJ whole genome shotgun (WGS) entry which is preliminary data.</text>
</comment>
<dbReference type="EMBL" id="JELY01002460">
    <property type="protein sequence ID" value="KYF52467.1"/>
    <property type="molecule type" value="Genomic_DNA"/>
</dbReference>